<reference evidence="1" key="2">
    <citation type="submission" date="2021-04" db="EMBL/GenBank/DDBJ databases">
        <authorList>
            <person name="Gilroy R."/>
        </authorList>
    </citation>
    <scope>NUCLEOTIDE SEQUENCE</scope>
    <source>
        <strain evidence="1">811</strain>
    </source>
</reference>
<sequence length="138" mass="14591">METAVIVLAVVAAVLAIALIVTGAKLSAMRKLHSSEKAEDVYVKGGVRYSKDTTVTKDGEAHVSHGKGDFLLVKGVTYLPERGEGLLPGTYTALASADSVQTFKLRLGGYVRDYKHGDTVVLAEGDPVCAVSCNVILR</sequence>
<organism evidence="1 2">
    <name type="scientific">Candidatus Borkfalkia faecipullorum</name>
    <dbReference type="NCBI Taxonomy" id="2838510"/>
    <lineage>
        <taxon>Bacteria</taxon>
        <taxon>Bacillati</taxon>
        <taxon>Bacillota</taxon>
        <taxon>Clostridia</taxon>
        <taxon>Christensenellales</taxon>
        <taxon>Christensenellaceae</taxon>
        <taxon>Candidatus Borkfalkia</taxon>
    </lineage>
</organism>
<dbReference type="AlphaFoldDB" id="A0A9D2AFP2"/>
<reference evidence="1" key="1">
    <citation type="journal article" date="2021" name="PeerJ">
        <title>Extensive microbial diversity within the chicken gut microbiome revealed by metagenomics and culture.</title>
        <authorList>
            <person name="Gilroy R."/>
            <person name="Ravi A."/>
            <person name="Getino M."/>
            <person name="Pursley I."/>
            <person name="Horton D.L."/>
            <person name="Alikhan N.F."/>
            <person name="Baker D."/>
            <person name="Gharbi K."/>
            <person name="Hall N."/>
            <person name="Watson M."/>
            <person name="Adriaenssens E.M."/>
            <person name="Foster-Nyarko E."/>
            <person name="Jarju S."/>
            <person name="Secka A."/>
            <person name="Antonio M."/>
            <person name="Oren A."/>
            <person name="Chaudhuri R.R."/>
            <person name="La Ragione R."/>
            <person name="Hildebrand F."/>
            <person name="Pallen M.J."/>
        </authorList>
    </citation>
    <scope>NUCLEOTIDE SEQUENCE</scope>
    <source>
        <strain evidence="1">811</strain>
    </source>
</reference>
<dbReference type="Proteomes" id="UP000824204">
    <property type="component" value="Unassembled WGS sequence"/>
</dbReference>
<dbReference type="EMBL" id="DXFX01000024">
    <property type="protein sequence ID" value="HIX07180.1"/>
    <property type="molecule type" value="Genomic_DNA"/>
</dbReference>
<protein>
    <submittedName>
        <fullName evidence="1">Uncharacterized protein</fullName>
    </submittedName>
</protein>
<evidence type="ECO:0000313" key="1">
    <source>
        <dbReference type="EMBL" id="HIX07180.1"/>
    </source>
</evidence>
<proteinExistence type="predicted"/>
<accession>A0A9D2AFP2</accession>
<gene>
    <name evidence="1" type="ORF">H9741_01775</name>
</gene>
<comment type="caution">
    <text evidence="1">The sequence shown here is derived from an EMBL/GenBank/DDBJ whole genome shotgun (WGS) entry which is preliminary data.</text>
</comment>
<name>A0A9D2AFP2_9FIRM</name>
<evidence type="ECO:0000313" key="2">
    <source>
        <dbReference type="Proteomes" id="UP000824204"/>
    </source>
</evidence>